<dbReference type="InterPro" id="IPR019887">
    <property type="entry name" value="Tscrpt_reg_AsnC/Lrp_C"/>
</dbReference>
<dbReference type="PROSITE" id="PS50956">
    <property type="entry name" value="HTH_ASNC_2"/>
    <property type="match status" value="1"/>
</dbReference>
<keyword evidence="2" id="KW-0238">DNA-binding</keyword>
<dbReference type="EMBL" id="QEXO01000002">
    <property type="protein sequence ID" value="PWE14876.1"/>
    <property type="molecule type" value="Genomic_DNA"/>
</dbReference>
<dbReference type="SUPFAM" id="SSF54909">
    <property type="entry name" value="Dimeric alpha+beta barrel"/>
    <property type="match status" value="1"/>
</dbReference>
<reference evidence="5 7" key="2">
    <citation type="submission" date="2018-05" db="EMBL/GenBank/DDBJ databases">
        <authorList>
            <person name="Lanie J.A."/>
            <person name="Ng W.-L."/>
            <person name="Kazmierczak K.M."/>
            <person name="Andrzejewski T.M."/>
            <person name="Davidsen T.M."/>
            <person name="Wayne K.J."/>
            <person name="Tettelin H."/>
            <person name="Glass J.I."/>
            <person name="Rusch D."/>
            <person name="Podicherti R."/>
            <person name="Tsui H.-C.T."/>
            <person name="Winkler M.E."/>
        </authorList>
    </citation>
    <scope>NUCLEOTIDE SEQUENCE [LARGE SCALE GENOMIC DNA]</scope>
    <source>
        <strain evidence="5 7">YBY</strain>
    </source>
</reference>
<evidence type="ECO:0000259" key="4">
    <source>
        <dbReference type="PROSITE" id="PS50956"/>
    </source>
</evidence>
<dbReference type="RefSeq" id="WP_042482705.1">
    <property type="nucleotide sequence ID" value="NZ_CAXOJJ010000008.1"/>
</dbReference>
<dbReference type="InterPro" id="IPR036390">
    <property type="entry name" value="WH_DNA-bd_sf"/>
</dbReference>
<gene>
    <name evidence="5" type="ORF">DF183_09275</name>
    <name evidence="6" type="ORF">M2J83_02610</name>
</gene>
<evidence type="ECO:0000313" key="7">
    <source>
        <dbReference type="Proteomes" id="UP000245216"/>
    </source>
</evidence>
<organism evidence="5 7">
    <name type="scientific">Alcaligenes faecalis</name>
    <dbReference type="NCBI Taxonomy" id="511"/>
    <lineage>
        <taxon>Bacteria</taxon>
        <taxon>Pseudomonadati</taxon>
        <taxon>Pseudomonadota</taxon>
        <taxon>Betaproteobacteria</taxon>
        <taxon>Burkholderiales</taxon>
        <taxon>Alcaligenaceae</taxon>
        <taxon>Alcaligenes</taxon>
    </lineage>
</organism>
<keyword evidence="3" id="KW-0804">Transcription</keyword>
<reference evidence="6 8" key="3">
    <citation type="submission" date="2022-05" db="EMBL/GenBank/DDBJ databases">
        <title>Complete sequence of strain NY11312.</title>
        <authorList>
            <person name="Zhou D."/>
        </authorList>
    </citation>
    <scope>NUCLEOTIDE SEQUENCE [LARGE SCALE GENOMIC DNA]</scope>
    <source>
        <strain evidence="6 8">NY11312</strain>
    </source>
</reference>
<accession>A0A0S2JQW3</accession>
<protein>
    <submittedName>
        <fullName evidence="5">Lrp/AsnC family transcriptional regulator</fullName>
    </submittedName>
</protein>
<dbReference type="PANTHER" id="PTHR30154:SF46">
    <property type="entry name" value="TRANSCRIPTIONAL REGULATORY PROTEIN"/>
    <property type="match status" value="1"/>
</dbReference>
<evidence type="ECO:0000313" key="6">
    <source>
        <dbReference type="EMBL" id="WBM38749.1"/>
    </source>
</evidence>
<evidence type="ECO:0000256" key="2">
    <source>
        <dbReference type="ARBA" id="ARBA00023125"/>
    </source>
</evidence>
<dbReference type="InterPro" id="IPR036388">
    <property type="entry name" value="WH-like_DNA-bd_sf"/>
</dbReference>
<evidence type="ECO:0000313" key="5">
    <source>
        <dbReference type="EMBL" id="PWE14876.1"/>
    </source>
</evidence>
<dbReference type="Gene3D" id="3.30.70.920">
    <property type="match status" value="1"/>
</dbReference>
<dbReference type="Proteomes" id="UP000245216">
    <property type="component" value="Unassembled WGS sequence"/>
</dbReference>
<dbReference type="InterPro" id="IPR011991">
    <property type="entry name" value="ArsR-like_HTH"/>
</dbReference>
<feature type="domain" description="HTH asnC-type" evidence="4">
    <location>
        <begin position="3"/>
        <end position="64"/>
    </location>
</feature>
<dbReference type="Proteomes" id="UP001211866">
    <property type="component" value="Chromosome"/>
</dbReference>
<dbReference type="STRING" id="511.UZ73_08300"/>
<dbReference type="Pfam" id="PF01037">
    <property type="entry name" value="AsnC_trans_reg"/>
    <property type="match status" value="1"/>
</dbReference>
<sequence>MRLDETDLKILRLLQDNGRLSNQELADLVALSPSSCHRRVKILEQEGLIENYSANLSASKLGFAIEAFVEVNIAQLNESEHQYLSKALATMDEVLHAYIVTGQANYMLHIRTRNFETFSNFVIHKLNTLRGVTKIHSQIVLSCIKAKGQRLPV</sequence>
<accession>A0A0M7BJ07</accession>
<dbReference type="SUPFAM" id="SSF46785">
    <property type="entry name" value="Winged helix' DNA-binding domain"/>
    <property type="match status" value="1"/>
</dbReference>
<dbReference type="OrthoDB" id="8526125at2"/>
<dbReference type="GO" id="GO:0043565">
    <property type="term" value="F:sequence-specific DNA binding"/>
    <property type="evidence" value="ECO:0007669"/>
    <property type="project" value="InterPro"/>
</dbReference>
<proteinExistence type="predicted"/>
<reference evidence="5 7" key="1">
    <citation type="submission" date="2018-05" db="EMBL/GenBank/DDBJ databases">
        <title>Genome Sequence of an Efficient Indole-Degrading Bacterium, Alcaligenes sp.YBY.</title>
        <authorList>
            <person name="Yang B."/>
        </authorList>
    </citation>
    <scope>NUCLEOTIDE SEQUENCE [LARGE SCALE GENOMIC DNA]</scope>
    <source>
        <strain evidence="5 7">YBY</strain>
    </source>
</reference>
<evidence type="ECO:0000256" key="1">
    <source>
        <dbReference type="ARBA" id="ARBA00023015"/>
    </source>
</evidence>
<dbReference type="GO" id="GO:0005829">
    <property type="term" value="C:cytosol"/>
    <property type="evidence" value="ECO:0007669"/>
    <property type="project" value="TreeGrafter"/>
</dbReference>
<dbReference type="InterPro" id="IPR011008">
    <property type="entry name" value="Dimeric_a/b-barrel"/>
</dbReference>
<dbReference type="AlphaFoldDB" id="A0A0M7BJ07"/>
<evidence type="ECO:0000313" key="8">
    <source>
        <dbReference type="Proteomes" id="UP001211866"/>
    </source>
</evidence>
<evidence type="ECO:0000256" key="3">
    <source>
        <dbReference type="ARBA" id="ARBA00023163"/>
    </source>
</evidence>
<dbReference type="EMBL" id="CP096916">
    <property type="protein sequence ID" value="WBM38749.1"/>
    <property type="molecule type" value="Genomic_DNA"/>
</dbReference>
<dbReference type="GO" id="GO:0006355">
    <property type="term" value="P:regulation of DNA-templated transcription"/>
    <property type="evidence" value="ECO:0007669"/>
    <property type="project" value="UniProtKB-ARBA"/>
</dbReference>
<dbReference type="GO" id="GO:0043200">
    <property type="term" value="P:response to amino acid"/>
    <property type="evidence" value="ECO:0007669"/>
    <property type="project" value="TreeGrafter"/>
</dbReference>
<keyword evidence="1" id="KW-0805">Transcription regulation</keyword>
<dbReference type="CDD" id="cd00090">
    <property type="entry name" value="HTH_ARSR"/>
    <property type="match status" value="1"/>
</dbReference>
<dbReference type="KEGG" id="afa:UZ73_08300"/>
<dbReference type="GeneID" id="29369296"/>
<dbReference type="SMART" id="SM00344">
    <property type="entry name" value="HTH_ASNC"/>
    <property type="match status" value="1"/>
</dbReference>
<name>A0A0M7BJ07_ALCFA</name>
<dbReference type="Pfam" id="PF13412">
    <property type="entry name" value="HTH_24"/>
    <property type="match status" value="1"/>
</dbReference>
<keyword evidence="8" id="KW-1185">Reference proteome</keyword>
<dbReference type="Gene3D" id="1.10.10.10">
    <property type="entry name" value="Winged helix-like DNA-binding domain superfamily/Winged helix DNA-binding domain"/>
    <property type="match status" value="1"/>
</dbReference>
<dbReference type="InterPro" id="IPR019885">
    <property type="entry name" value="Tscrpt_reg_HTH_AsnC-type_CS"/>
</dbReference>
<dbReference type="PANTHER" id="PTHR30154">
    <property type="entry name" value="LEUCINE-RESPONSIVE REGULATORY PROTEIN"/>
    <property type="match status" value="1"/>
</dbReference>
<dbReference type="InterPro" id="IPR019888">
    <property type="entry name" value="Tscrpt_reg_AsnC-like"/>
</dbReference>
<dbReference type="PRINTS" id="PR00033">
    <property type="entry name" value="HTHASNC"/>
</dbReference>
<dbReference type="PROSITE" id="PS00519">
    <property type="entry name" value="HTH_ASNC_1"/>
    <property type="match status" value="1"/>
</dbReference>
<dbReference type="InterPro" id="IPR000485">
    <property type="entry name" value="AsnC-type_HTH_dom"/>
</dbReference>